<dbReference type="PROSITE" id="PS50878">
    <property type="entry name" value="RT_POL"/>
    <property type="match status" value="1"/>
</dbReference>
<accession>A0ABZ2LT14</accession>
<keyword evidence="5" id="KW-0460">Magnesium</keyword>
<organism evidence="11 12">
    <name type="scientific">Pendulispora albinea</name>
    <dbReference type="NCBI Taxonomy" id="2741071"/>
    <lineage>
        <taxon>Bacteria</taxon>
        <taxon>Pseudomonadati</taxon>
        <taxon>Myxococcota</taxon>
        <taxon>Myxococcia</taxon>
        <taxon>Myxococcales</taxon>
        <taxon>Sorangiineae</taxon>
        <taxon>Pendulisporaceae</taxon>
        <taxon>Pendulispora</taxon>
    </lineage>
</organism>
<keyword evidence="6 11" id="KW-0695">RNA-directed DNA polymerase</keyword>
<dbReference type="NCBIfam" id="TIGR04416">
    <property type="entry name" value="group_II_RT_mat"/>
    <property type="match status" value="1"/>
</dbReference>
<keyword evidence="7" id="KW-0051">Antiviral defense</keyword>
<gene>
    <name evidence="11" type="primary">ltrA</name>
    <name evidence="11" type="ORF">LZC94_40225</name>
</gene>
<dbReference type="Proteomes" id="UP001370348">
    <property type="component" value="Chromosome"/>
</dbReference>
<dbReference type="Pfam" id="PF08388">
    <property type="entry name" value="GIIM"/>
    <property type="match status" value="1"/>
</dbReference>
<sequence>MTPTKPFAISKRMVWEAFKAVKANKGAPGIDGQSIESFEQNLARNLYCIWNRLASGSYFPPPVLQVEIPKRDGGVRELGVPTVGDRVAQTVVAMHLGPITERQFHPDSYGYRPGRSAHQAVEQARQRCWRYPWALDLDIRAFFDSLNHSLMMRAVRRFTEERWVLLYVERWLKASVQRSNGHIEPSDRGTPQGGVVSPVLANIFLHLAFDRWMNENFPDVPFERYADDVLVHCRSKADAERMRREIAERLQRCGLQLHPEKTRVVCCRPDAKKVEAKSFDFLGFTFRPRIAKSRTGQIFTTFGPAISGKAAKSLRATMRRTWRVPHRTEMSLNDLAEKVNPALRGWIRYYGRFRPTELVSVFNGINLALRIWAMRKYKRFKRRPLAAKAWLHGIATKERGLFAHWGIPALFPTVAAGR</sequence>
<evidence type="ECO:0000256" key="1">
    <source>
        <dbReference type="ARBA" id="ARBA00012493"/>
    </source>
</evidence>
<feature type="domain" description="Reverse transcriptase" evidence="10">
    <location>
        <begin position="49"/>
        <end position="286"/>
    </location>
</feature>
<keyword evidence="2 11" id="KW-0808">Transferase</keyword>
<dbReference type="EC" id="2.7.7.49" evidence="1"/>
<name>A0ABZ2LT14_9BACT</name>
<dbReference type="Gene3D" id="3.30.70.270">
    <property type="match status" value="1"/>
</dbReference>
<dbReference type="InterPro" id="IPR043128">
    <property type="entry name" value="Rev_trsase/Diguanyl_cyclase"/>
</dbReference>
<evidence type="ECO:0000256" key="6">
    <source>
        <dbReference type="ARBA" id="ARBA00022918"/>
    </source>
</evidence>
<evidence type="ECO:0000256" key="8">
    <source>
        <dbReference type="ARBA" id="ARBA00034120"/>
    </source>
</evidence>
<evidence type="ECO:0000256" key="5">
    <source>
        <dbReference type="ARBA" id="ARBA00022842"/>
    </source>
</evidence>
<keyword evidence="3 11" id="KW-0548">Nucleotidyltransferase</keyword>
<dbReference type="PANTHER" id="PTHR34047:SF3">
    <property type="entry name" value="BLR2052 PROTEIN"/>
    <property type="match status" value="1"/>
</dbReference>
<comment type="similarity">
    <text evidence="8">Belongs to the bacterial reverse transcriptase family.</text>
</comment>
<proteinExistence type="inferred from homology"/>
<dbReference type="InterPro" id="IPR043502">
    <property type="entry name" value="DNA/RNA_pol_sf"/>
</dbReference>
<dbReference type="EMBL" id="CP089984">
    <property type="protein sequence ID" value="WXB14044.1"/>
    <property type="molecule type" value="Genomic_DNA"/>
</dbReference>
<dbReference type="InterPro" id="IPR051083">
    <property type="entry name" value="GrpII_Intron_Splice-Mob/Def"/>
</dbReference>
<evidence type="ECO:0000256" key="7">
    <source>
        <dbReference type="ARBA" id="ARBA00023118"/>
    </source>
</evidence>
<dbReference type="PANTHER" id="PTHR34047">
    <property type="entry name" value="NUCLEAR INTRON MATURASE 1, MITOCHONDRIAL-RELATED"/>
    <property type="match status" value="1"/>
</dbReference>
<evidence type="ECO:0000259" key="10">
    <source>
        <dbReference type="PROSITE" id="PS50878"/>
    </source>
</evidence>
<dbReference type="InterPro" id="IPR030931">
    <property type="entry name" value="Group_II_RT_mat"/>
</dbReference>
<dbReference type="RefSeq" id="WP_394823662.1">
    <property type="nucleotide sequence ID" value="NZ_CP089984.1"/>
</dbReference>
<dbReference type="SUPFAM" id="SSF56672">
    <property type="entry name" value="DNA/RNA polymerases"/>
    <property type="match status" value="1"/>
</dbReference>
<evidence type="ECO:0000256" key="9">
    <source>
        <dbReference type="ARBA" id="ARBA00048173"/>
    </source>
</evidence>
<keyword evidence="12" id="KW-1185">Reference proteome</keyword>
<dbReference type="InterPro" id="IPR013597">
    <property type="entry name" value="Mat_intron_G2"/>
</dbReference>
<comment type="catalytic activity">
    <reaction evidence="9">
        <text>DNA(n) + a 2'-deoxyribonucleoside 5'-triphosphate = DNA(n+1) + diphosphate</text>
        <dbReference type="Rhea" id="RHEA:22508"/>
        <dbReference type="Rhea" id="RHEA-COMP:17339"/>
        <dbReference type="Rhea" id="RHEA-COMP:17340"/>
        <dbReference type="ChEBI" id="CHEBI:33019"/>
        <dbReference type="ChEBI" id="CHEBI:61560"/>
        <dbReference type="ChEBI" id="CHEBI:173112"/>
        <dbReference type="EC" id="2.7.7.49"/>
    </reaction>
</comment>
<reference evidence="11 12" key="1">
    <citation type="submission" date="2021-12" db="EMBL/GenBank/DDBJ databases">
        <title>Discovery of the Pendulisporaceae a myxobacterial family with distinct sporulation behavior and unique specialized metabolism.</title>
        <authorList>
            <person name="Garcia R."/>
            <person name="Popoff A."/>
            <person name="Bader C.D."/>
            <person name="Loehr J."/>
            <person name="Walesch S."/>
            <person name="Walt C."/>
            <person name="Boldt J."/>
            <person name="Bunk B."/>
            <person name="Haeckl F.J.F.P.J."/>
            <person name="Gunesch A.P."/>
            <person name="Birkelbach J."/>
            <person name="Nuebel U."/>
            <person name="Pietschmann T."/>
            <person name="Bach T."/>
            <person name="Mueller R."/>
        </authorList>
    </citation>
    <scope>NUCLEOTIDE SEQUENCE [LARGE SCALE GENOMIC DNA]</scope>
    <source>
        <strain evidence="11 12">MSr11954</strain>
    </source>
</reference>
<evidence type="ECO:0000313" key="11">
    <source>
        <dbReference type="EMBL" id="WXB14044.1"/>
    </source>
</evidence>
<dbReference type="Pfam" id="PF00078">
    <property type="entry name" value="RVT_1"/>
    <property type="match status" value="1"/>
</dbReference>
<dbReference type="GO" id="GO:0003964">
    <property type="term" value="F:RNA-directed DNA polymerase activity"/>
    <property type="evidence" value="ECO:0007669"/>
    <property type="project" value="UniProtKB-KW"/>
</dbReference>
<evidence type="ECO:0000313" key="12">
    <source>
        <dbReference type="Proteomes" id="UP001370348"/>
    </source>
</evidence>
<dbReference type="InterPro" id="IPR000477">
    <property type="entry name" value="RT_dom"/>
</dbReference>
<dbReference type="PRINTS" id="PR00866">
    <property type="entry name" value="RNADNAPOLMS"/>
</dbReference>
<evidence type="ECO:0000256" key="2">
    <source>
        <dbReference type="ARBA" id="ARBA00022679"/>
    </source>
</evidence>
<evidence type="ECO:0000256" key="3">
    <source>
        <dbReference type="ARBA" id="ARBA00022695"/>
    </source>
</evidence>
<dbReference type="CDD" id="cd01651">
    <property type="entry name" value="RT_G2_intron"/>
    <property type="match status" value="1"/>
</dbReference>
<dbReference type="InterPro" id="IPR000123">
    <property type="entry name" value="Reverse_transcriptase_msDNA"/>
</dbReference>
<evidence type="ECO:0000256" key="4">
    <source>
        <dbReference type="ARBA" id="ARBA00022723"/>
    </source>
</evidence>
<keyword evidence="4" id="KW-0479">Metal-binding</keyword>
<protein>
    <recommendedName>
        <fullName evidence="1">RNA-directed DNA polymerase</fullName>
        <ecNumber evidence="1">2.7.7.49</ecNumber>
    </recommendedName>
</protein>